<sequence length="88" mass="9578">MKPYDGFRFVSTAAQQVGAAAFRRVGAPGRRSSLARELTLALLFKMIVLTGLWALFFRSQPEGREPPYPAILIGSSPLSSANQEALKP</sequence>
<evidence type="ECO:0000313" key="2">
    <source>
        <dbReference type="EMBL" id="CAI8726362.1"/>
    </source>
</evidence>
<organism evidence="2 3">
    <name type="scientific">Methylococcus capsulatus</name>
    <dbReference type="NCBI Taxonomy" id="414"/>
    <lineage>
        <taxon>Bacteria</taxon>
        <taxon>Pseudomonadati</taxon>
        <taxon>Pseudomonadota</taxon>
        <taxon>Gammaproteobacteria</taxon>
        <taxon>Methylococcales</taxon>
        <taxon>Methylococcaceae</taxon>
        <taxon>Methylococcus</taxon>
    </lineage>
</organism>
<dbReference type="AlphaFoldDB" id="A0AA35V148"/>
<gene>
    <name evidence="2" type="ORF">MCNOR_0192</name>
</gene>
<name>A0AA35V148_METCP</name>
<dbReference type="InterPro" id="IPR054636">
    <property type="entry name" value="CydP"/>
</dbReference>
<dbReference type="GeneID" id="88223397"/>
<keyword evidence="1" id="KW-0472">Membrane</keyword>
<dbReference type="EMBL" id="OX458332">
    <property type="protein sequence ID" value="CAI8726362.1"/>
    <property type="molecule type" value="Genomic_DNA"/>
</dbReference>
<dbReference type="NCBIfam" id="NF045611">
    <property type="entry name" value="small_CydP"/>
    <property type="match status" value="1"/>
</dbReference>
<protein>
    <submittedName>
        <fullName evidence="2">Uncharacterized protein</fullName>
    </submittedName>
</protein>
<dbReference type="RefSeq" id="WP_041360876.1">
    <property type="nucleotide sequence ID" value="NZ_CP079096.1"/>
</dbReference>
<feature type="transmembrane region" description="Helical" evidence="1">
    <location>
        <begin position="38"/>
        <end position="57"/>
    </location>
</feature>
<keyword evidence="1" id="KW-1133">Transmembrane helix</keyword>
<evidence type="ECO:0000256" key="1">
    <source>
        <dbReference type="SAM" id="Phobius"/>
    </source>
</evidence>
<reference evidence="2" key="1">
    <citation type="submission" date="2023-03" db="EMBL/GenBank/DDBJ databases">
        <authorList>
            <person name="Pearce D."/>
        </authorList>
    </citation>
    <scope>NUCLEOTIDE SEQUENCE</scope>
    <source>
        <strain evidence="2">Mc</strain>
    </source>
</reference>
<accession>A0AA35V148</accession>
<proteinExistence type="predicted"/>
<keyword evidence="1" id="KW-0812">Transmembrane</keyword>
<dbReference type="Proteomes" id="UP001158598">
    <property type="component" value="Chromosome"/>
</dbReference>
<evidence type="ECO:0000313" key="3">
    <source>
        <dbReference type="Proteomes" id="UP001158598"/>
    </source>
</evidence>